<keyword evidence="4 6" id="KW-0067">ATP-binding</keyword>
<dbReference type="PANTHER" id="PTHR42734:SF17">
    <property type="entry name" value="METAL TRANSPORT SYSTEM ATP-BINDING PROTEIN TM_0124-RELATED"/>
    <property type="match status" value="1"/>
</dbReference>
<evidence type="ECO:0000256" key="1">
    <source>
        <dbReference type="ARBA" id="ARBA00005417"/>
    </source>
</evidence>
<dbReference type="FunFam" id="3.40.50.300:FF:000134">
    <property type="entry name" value="Iron-enterobactin ABC transporter ATP-binding protein"/>
    <property type="match status" value="1"/>
</dbReference>
<evidence type="ECO:0000313" key="7">
    <source>
        <dbReference type="Proteomes" id="UP000346198"/>
    </source>
</evidence>
<dbReference type="PROSITE" id="PS00211">
    <property type="entry name" value="ABC_TRANSPORTER_1"/>
    <property type="match status" value="1"/>
</dbReference>
<proteinExistence type="inferred from homology"/>
<keyword evidence="2" id="KW-0813">Transport</keyword>
<evidence type="ECO:0000313" key="6">
    <source>
        <dbReference type="EMBL" id="VGO22965.1"/>
    </source>
</evidence>
<reference evidence="6 7" key="1">
    <citation type="submission" date="2019-04" db="EMBL/GenBank/DDBJ databases">
        <authorList>
            <person name="Van Vliet M D."/>
        </authorList>
    </citation>
    <scope>NUCLEOTIDE SEQUENCE [LARGE SCALE GENOMIC DNA]</scope>
    <source>
        <strain evidence="6 7">F21</strain>
    </source>
</reference>
<accession>A0A6C2URN2</accession>
<evidence type="ECO:0000259" key="5">
    <source>
        <dbReference type="PROSITE" id="PS50893"/>
    </source>
</evidence>
<dbReference type="EMBL" id="CAAHFH010000003">
    <property type="protein sequence ID" value="VGO22965.1"/>
    <property type="molecule type" value="Genomic_DNA"/>
</dbReference>
<gene>
    <name evidence="6" type="primary">znuC</name>
    <name evidence="6" type="ORF">SCARR_05064</name>
</gene>
<dbReference type="PANTHER" id="PTHR42734">
    <property type="entry name" value="METAL TRANSPORT SYSTEM ATP-BINDING PROTEIN TM_0124-RELATED"/>
    <property type="match status" value="1"/>
</dbReference>
<evidence type="ECO:0000256" key="2">
    <source>
        <dbReference type="ARBA" id="ARBA00022448"/>
    </source>
</evidence>
<dbReference type="InterPro" id="IPR003439">
    <property type="entry name" value="ABC_transporter-like_ATP-bd"/>
</dbReference>
<dbReference type="SMART" id="SM00382">
    <property type="entry name" value="AAA"/>
    <property type="match status" value="1"/>
</dbReference>
<dbReference type="InterPro" id="IPR003593">
    <property type="entry name" value="AAA+_ATPase"/>
</dbReference>
<dbReference type="AlphaFoldDB" id="A0A6C2URN2"/>
<evidence type="ECO:0000256" key="3">
    <source>
        <dbReference type="ARBA" id="ARBA00022741"/>
    </source>
</evidence>
<dbReference type="Pfam" id="PF00005">
    <property type="entry name" value="ABC_tran"/>
    <property type="match status" value="1"/>
</dbReference>
<dbReference type="Gene3D" id="3.40.50.300">
    <property type="entry name" value="P-loop containing nucleotide triphosphate hydrolases"/>
    <property type="match status" value="1"/>
</dbReference>
<keyword evidence="3" id="KW-0547">Nucleotide-binding</keyword>
<protein>
    <submittedName>
        <fullName evidence="6">High-affinity zinc uptake system ATP-binding protein ZnuC</fullName>
    </submittedName>
</protein>
<dbReference type="GO" id="GO:0005524">
    <property type="term" value="F:ATP binding"/>
    <property type="evidence" value="ECO:0007669"/>
    <property type="project" value="UniProtKB-KW"/>
</dbReference>
<evidence type="ECO:0000256" key="4">
    <source>
        <dbReference type="ARBA" id="ARBA00022840"/>
    </source>
</evidence>
<organism evidence="6 7">
    <name type="scientific">Pontiella sulfatireligans</name>
    <dbReference type="NCBI Taxonomy" id="2750658"/>
    <lineage>
        <taxon>Bacteria</taxon>
        <taxon>Pseudomonadati</taxon>
        <taxon>Kiritimatiellota</taxon>
        <taxon>Kiritimatiellia</taxon>
        <taxon>Kiritimatiellales</taxon>
        <taxon>Pontiellaceae</taxon>
        <taxon>Pontiella</taxon>
    </lineage>
</organism>
<dbReference type="PROSITE" id="PS50893">
    <property type="entry name" value="ABC_TRANSPORTER_2"/>
    <property type="match status" value="1"/>
</dbReference>
<dbReference type="CDD" id="cd03235">
    <property type="entry name" value="ABC_Metallic_Cations"/>
    <property type="match status" value="1"/>
</dbReference>
<dbReference type="InterPro" id="IPR050153">
    <property type="entry name" value="Metal_Ion_Import_ABC"/>
</dbReference>
<feature type="domain" description="ABC transporter" evidence="5">
    <location>
        <begin position="6"/>
        <end position="237"/>
    </location>
</feature>
<dbReference type="Proteomes" id="UP000346198">
    <property type="component" value="Unassembled WGS sequence"/>
</dbReference>
<dbReference type="SUPFAM" id="SSF52540">
    <property type="entry name" value="P-loop containing nucleoside triphosphate hydrolases"/>
    <property type="match status" value="1"/>
</dbReference>
<dbReference type="GO" id="GO:0016887">
    <property type="term" value="F:ATP hydrolysis activity"/>
    <property type="evidence" value="ECO:0007669"/>
    <property type="project" value="InterPro"/>
</dbReference>
<name>A0A6C2URN2_9BACT</name>
<dbReference type="InterPro" id="IPR017871">
    <property type="entry name" value="ABC_transporter-like_CS"/>
</dbReference>
<sequence>MANPPIQIKNLDFAYGPVTVLEDACLTIADKEFICMVGPNGGGKTTLLKVMLGLLEPQKGTVSVFGQAPTLGRKWIGYLPQYASLDPSFPVTALDTVLMGRLGKTRSLGFYSKADHEAARAMLARVGLEKIEKRPLAALSGGQRQRVLIARALVSEPKLLLLDEPTSSLDDYVEKELYELLQELNKDLTVIVVSHDIAFVSSYVERVVCVNKQVHVHPTSEIGENIIHDMYGEHVHMVRHDQEQRHG</sequence>
<comment type="similarity">
    <text evidence="1">Belongs to the ABC transporter superfamily.</text>
</comment>
<dbReference type="InterPro" id="IPR027417">
    <property type="entry name" value="P-loop_NTPase"/>
</dbReference>
<keyword evidence="7" id="KW-1185">Reference proteome</keyword>
<dbReference type="RefSeq" id="WP_136064942.1">
    <property type="nucleotide sequence ID" value="NZ_CAAHFH010000003.1"/>
</dbReference>